<accession>A0A178MWA4</accession>
<dbReference type="SMART" id="SM00283">
    <property type="entry name" value="MA"/>
    <property type="match status" value="1"/>
</dbReference>
<dbReference type="STRING" id="1437059.A6A05_00685"/>
<evidence type="ECO:0000313" key="6">
    <source>
        <dbReference type="Proteomes" id="UP000078543"/>
    </source>
</evidence>
<dbReference type="GO" id="GO:0004888">
    <property type="term" value="F:transmembrane signaling receptor activity"/>
    <property type="evidence" value="ECO:0007669"/>
    <property type="project" value="InterPro"/>
</dbReference>
<dbReference type="PROSITE" id="PS50111">
    <property type="entry name" value="CHEMOTAXIS_TRANSDUC_2"/>
    <property type="match status" value="1"/>
</dbReference>
<sequence>MDTIDIDAIEAALQLIADGRYDSVPAGADRLGRAVRALADTLQRQALDSMNRTVAYSIALNEEVLSVIALGREISDIAERGQAIADSTGAMTGSVDEVAAASETTLEEARSTAQAALRSIEASARAETSIEAIAHAVDDAQTRVGTLAAISDEIATMARSVEAISRQTNLLALNAAIEATRAGAAGKGFAVVADEVKKLANKTREVAETIRGRTDSLRAGMDAIVGGMEASAAAVQEGRAVVAEAGRDMRTVSEHADHTTALMQDVTGHVESQKQSAGAIAGDSATIAAMTERSHQGIMALTEVVDHSHKLVVQGLATVSAKDVPNKDIRLAMSDHMLWRKRLAQSFIGKSELREDEIRDPTATRFGRWYHGNHPERVRAHPSFARLEEPNRALHQAGGAIVDALKDGRLADALAQMETVGACSAQILEGLRELAEAMDQAISA</sequence>
<comment type="similarity">
    <text evidence="2">Belongs to the methyl-accepting chemotaxis (MCP) protein family.</text>
</comment>
<dbReference type="Pfam" id="PF00015">
    <property type="entry name" value="MCPsignal"/>
    <property type="match status" value="1"/>
</dbReference>
<dbReference type="InterPro" id="IPR004089">
    <property type="entry name" value="MCPsignal_dom"/>
</dbReference>
<dbReference type="SUPFAM" id="SSF58104">
    <property type="entry name" value="Methyl-accepting chemotaxis protein (MCP) signaling domain"/>
    <property type="match status" value="1"/>
</dbReference>
<reference evidence="5 6" key="1">
    <citation type="submission" date="2016-04" db="EMBL/GenBank/DDBJ databases">
        <title>Draft genome sequence of freshwater magnetotactic bacteria Magnetospirillum marisnigri SP-1 and Magnetospirillum moscoviense BB-1.</title>
        <authorList>
            <person name="Koziaeva V."/>
            <person name="Dziuba M.V."/>
            <person name="Ivanov T.M."/>
            <person name="Kuznetsov B."/>
            <person name="Grouzdev D.S."/>
        </authorList>
    </citation>
    <scope>NUCLEOTIDE SEQUENCE [LARGE SCALE GENOMIC DNA]</scope>
    <source>
        <strain evidence="5 6">BB-1</strain>
    </source>
</reference>
<name>A0A178MWA4_9PROT</name>
<protein>
    <recommendedName>
        <fullName evidence="4">Methyl-accepting transducer domain-containing protein</fullName>
    </recommendedName>
</protein>
<organism evidence="5 6">
    <name type="scientific">Magnetospirillum moscoviense</name>
    <dbReference type="NCBI Taxonomy" id="1437059"/>
    <lineage>
        <taxon>Bacteria</taxon>
        <taxon>Pseudomonadati</taxon>
        <taxon>Pseudomonadota</taxon>
        <taxon>Alphaproteobacteria</taxon>
        <taxon>Rhodospirillales</taxon>
        <taxon>Rhodospirillaceae</taxon>
        <taxon>Magnetospirillum</taxon>
    </lineage>
</organism>
<dbReference type="Gene3D" id="1.10.287.950">
    <property type="entry name" value="Methyl-accepting chemotaxis protein"/>
    <property type="match status" value="1"/>
</dbReference>
<evidence type="ECO:0000256" key="2">
    <source>
        <dbReference type="ARBA" id="ARBA00029447"/>
    </source>
</evidence>
<dbReference type="PRINTS" id="PR00260">
    <property type="entry name" value="CHEMTRNSDUCR"/>
</dbReference>
<dbReference type="OrthoDB" id="266313at2"/>
<dbReference type="RefSeq" id="WP_068498224.1">
    <property type="nucleotide sequence ID" value="NZ_LWQU01000104.1"/>
</dbReference>
<dbReference type="AlphaFoldDB" id="A0A178MWA4"/>
<dbReference type="GO" id="GO:0007165">
    <property type="term" value="P:signal transduction"/>
    <property type="evidence" value="ECO:0007669"/>
    <property type="project" value="UniProtKB-KW"/>
</dbReference>
<feature type="domain" description="Methyl-accepting transducer" evidence="4">
    <location>
        <begin position="52"/>
        <end position="288"/>
    </location>
</feature>
<dbReference type="PANTHER" id="PTHR32089">
    <property type="entry name" value="METHYL-ACCEPTING CHEMOTAXIS PROTEIN MCPB"/>
    <property type="match status" value="1"/>
</dbReference>
<dbReference type="Proteomes" id="UP000078543">
    <property type="component" value="Unassembled WGS sequence"/>
</dbReference>
<dbReference type="Pfam" id="PF13682">
    <property type="entry name" value="CZB"/>
    <property type="match status" value="1"/>
</dbReference>
<dbReference type="EMBL" id="LWQU01000104">
    <property type="protein sequence ID" value="OAN55110.1"/>
    <property type="molecule type" value="Genomic_DNA"/>
</dbReference>
<keyword evidence="1 3" id="KW-0807">Transducer</keyword>
<dbReference type="GO" id="GO:0016020">
    <property type="term" value="C:membrane"/>
    <property type="evidence" value="ECO:0007669"/>
    <property type="project" value="InterPro"/>
</dbReference>
<dbReference type="Gene3D" id="1.20.120.30">
    <property type="entry name" value="Aspartate receptor, ligand-binding domain"/>
    <property type="match status" value="1"/>
</dbReference>
<gene>
    <name evidence="5" type="ORF">A6A05_00685</name>
</gene>
<evidence type="ECO:0000256" key="3">
    <source>
        <dbReference type="PROSITE-ProRule" id="PRU00284"/>
    </source>
</evidence>
<evidence type="ECO:0000259" key="4">
    <source>
        <dbReference type="PROSITE" id="PS50111"/>
    </source>
</evidence>
<proteinExistence type="inferred from homology"/>
<dbReference type="GO" id="GO:0006935">
    <property type="term" value="P:chemotaxis"/>
    <property type="evidence" value="ECO:0007669"/>
    <property type="project" value="InterPro"/>
</dbReference>
<evidence type="ECO:0000313" key="5">
    <source>
        <dbReference type="EMBL" id="OAN55110.1"/>
    </source>
</evidence>
<evidence type="ECO:0000256" key="1">
    <source>
        <dbReference type="ARBA" id="ARBA00023224"/>
    </source>
</evidence>
<keyword evidence="6" id="KW-1185">Reference proteome</keyword>
<dbReference type="InterPro" id="IPR025991">
    <property type="entry name" value="Chemoreceptor_zinc-bind_dom"/>
</dbReference>
<comment type="caution">
    <text evidence="5">The sequence shown here is derived from an EMBL/GenBank/DDBJ whole genome shotgun (WGS) entry which is preliminary data.</text>
</comment>
<dbReference type="InterPro" id="IPR004090">
    <property type="entry name" value="Chemotax_Me-accpt_rcpt"/>
</dbReference>
<dbReference type="PANTHER" id="PTHR32089:SF112">
    <property type="entry name" value="LYSOZYME-LIKE PROTEIN-RELATED"/>
    <property type="match status" value="1"/>
</dbReference>